<evidence type="ECO:0000256" key="1">
    <source>
        <dbReference type="ARBA" id="ARBA00000022"/>
    </source>
</evidence>
<dbReference type="InterPro" id="IPR037238">
    <property type="entry name" value="YbiA-like_sf"/>
</dbReference>
<comment type="caution">
    <text evidence="5">The sequence shown here is derived from an EMBL/GenBank/DDBJ whole genome shotgun (WGS) entry which is preliminary data.</text>
</comment>
<dbReference type="Gene3D" id="1.25.40.20">
    <property type="entry name" value="Ankyrin repeat-containing domain"/>
    <property type="match status" value="1"/>
</dbReference>
<dbReference type="SUPFAM" id="SSF48403">
    <property type="entry name" value="Ankyrin repeat"/>
    <property type="match status" value="1"/>
</dbReference>
<name>A0ABY1QF79_9BURK</name>
<dbReference type="InterPro" id="IPR012816">
    <property type="entry name" value="NADAR"/>
</dbReference>
<feature type="compositionally biased region" description="Basic and acidic residues" evidence="3">
    <location>
        <begin position="70"/>
        <end position="80"/>
    </location>
</feature>
<keyword evidence="6" id="KW-1185">Reference proteome</keyword>
<comment type="catalytic activity">
    <reaction evidence="1">
        <text>5-amino-6-(5-phospho-D-ribosylamino)uracil + H2O = 5,6-diaminouracil + D-ribose 5-phosphate</text>
        <dbReference type="Rhea" id="RHEA:55020"/>
        <dbReference type="ChEBI" id="CHEBI:15377"/>
        <dbReference type="ChEBI" id="CHEBI:46252"/>
        <dbReference type="ChEBI" id="CHEBI:58453"/>
        <dbReference type="ChEBI" id="CHEBI:78346"/>
    </reaction>
</comment>
<reference evidence="5 6" key="1">
    <citation type="submission" date="2017-05" db="EMBL/GenBank/DDBJ databases">
        <authorList>
            <person name="Varghese N."/>
            <person name="Submissions S."/>
        </authorList>
    </citation>
    <scope>NUCLEOTIDE SEQUENCE [LARGE SCALE GENOMIC DNA]</scope>
    <source>
        <strain evidence="5 6">DSM 26001</strain>
    </source>
</reference>
<organism evidence="5 6">
    <name type="scientific">Noviherbaspirillum suwonense</name>
    <dbReference type="NCBI Taxonomy" id="1224511"/>
    <lineage>
        <taxon>Bacteria</taxon>
        <taxon>Pseudomonadati</taxon>
        <taxon>Pseudomonadota</taxon>
        <taxon>Betaproteobacteria</taxon>
        <taxon>Burkholderiales</taxon>
        <taxon>Oxalobacteraceae</taxon>
        <taxon>Noviherbaspirillum</taxon>
    </lineage>
</organism>
<evidence type="ECO:0000256" key="2">
    <source>
        <dbReference type="ARBA" id="ARBA00000751"/>
    </source>
</evidence>
<dbReference type="Pfam" id="PF08719">
    <property type="entry name" value="NADAR"/>
    <property type="match status" value="1"/>
</dbReference>
<dbReference type="InterPro" id="IPR036770">
    <property type="entry name" value="Ankyrin_rpt-contain_sf"/>
</dbReference>
<dbReference type="CDD" id="cd15457">
    <property type="entry name" value="NADAR"/>
    <property type="match status" value="1"/>
</dbReference>
<dbReference type="SUPFAM" id="SSF143990">
    <property type="entry name" value="YbiA-like"/>
    <property type="match status" value="1"/>
</dbReference>
<accession>A0ABY1QF79</accession>
<dbReference type="EMBL" id="FXUL01000014">
    <property type="protein sequence ID" value="SMP69016.1"/>
    <property type="molecule type" value="Genomic_DNA"/>
</dbReference>
<gene>
    <name evidence="5" type="ORF">SAMN06295970_114114</name>
</gene>
<dbReference type="NCBIfam" id="TIGR02464">
    <property type="entry name" value="ribofla_fusion"/>
    <property type="match status" value="1"/>
</dbReference>
<evidence type="ECO:0000313" key="6">
    <source>
        <dbReference type="Proteomes" id="UP001158049"/>
    </source>
</evidence>
<evidence type="ECO:0000313" key="5">
    <source>
        <dbReference type="EMBL" id="SMP69016.1"/>
    </source>
</evidence>
<dbReference type="Proteomes" id="UP001158049">
    <property type="component" value="Unassembled WGS sequence"/>
</dbReference>
<sequence>MSTRAENSSSSKRLSGPPSGNASSSGGDAKAARKVKKPVVKVLRDDDEDTALPEKKKKSAKTSSSTKPEFQPEKAKDAKPARKAKQPVKEDPSTSSEESGSSSAVTTRRGHKQAEKSASTRATSSVTSPRSDPLGRAILAIKQGNLDDFRRLVPKQVPVDSVSSEGRSLLDIARFEKQPEILRYINQQLNSQQDTGRAIKAIETIDIDALKKLVPAYVQPDAVSRYGRSLLKIARFKQQQLEEIIKYLESQTGEDVLPSRGWIEEDFGKDAYAVGTKAVGTKVRTIEFYDKHSDYYEFTNFYEGKLIEIDGKYWKTAEHYFQTQKFGAHLRSSMHEICENRTAREVYDLSVADKAYWRPDWHQVKLDVMRKVLAAKFGQDENLRKSLCGTGNAQLVEASPKDAFWGYGPDGKGKNMLGKLLMELRTELQEEM</sequence>
<evidence type="ECO:0000259" key="4">
    <source>
        <dbReference type="Pfam" id="PF08719"/>
    </source>
</evidence>
<feature type="domain" description="NADAR" evidence="4">
    <location>
        <begin position="288"/>
        <end position="429"/>
    </location>
</feature>
<comment type="catalytic activity">
    <reaction evidence="2">
        <text>2,5-diamino-6-hydroxy-4-(5-phosphoribosylamino)-pyrimidine + H2O = 2,5,6-triamino-4-hydroxypyrimidine + D-ribose 5-phosphate</text>
        <dbReference type="Rhea" id="RHEA:23436"/>
        <dbReference type="ChEBI" id="CHEBI:15377"/>
        <dbReference type="ChEBI" id="CHEBI:58614"/>
        <dbReference type="ChEBI" id="CHEBI:78346"/>
        <dbReference type="ChEBI" id="CHEBI:137796"/>
    </reaction>
</comment>
<protein>
    <recommendedName>
        <fullName evidence="4">NADAR domain-containing protein</fullName>
    </recommendedName>
</protein>
<feature type="compositionally biased region" description="Low complexity" evidence="3">
    <location>
        <begin position="117"/>
        <end position="131"/>
    </location>
</feature>
<feature type="compositionally biased region" description="Low complexity" evidence="3">
    <location>
        <begin position="93"/>
        <end position="103"/>
    </location>
</feature>
<proteinExistence type="predicted"/>
<dbReference type="Gene3D" id="1.10.357.40">
    <property type="entry name" value="YbiA-like"/>
    <property type="match status" value="1"/>
</dbReference>
<feature type="compositionally biased region" description="Low complexity" evidence="3">
    <location>
        <begin position="8"/>
        <end position="29"/>
    </location>
</feature>
<evidence type="ECO:0000256" key="3">
    <source>
        <dbReference type="SAM" id="MobiDB-lite"/>
    </source>
</evidence>
<feature type="region of interest" description="Disordered" evidence="3">
    <location>
        <begin position="1"/>
        <end position="132"/>
    </location>
</feature>